<evidence type="ECO:0000256" key="2">
    <source>
        <dbReference type="ARBA" id="ARBA00022448"/>
    </source>
</evidence>
<evidence type="ECO:0000256" key="4">
    <source>
        <dbReference type="ARBA" id="ARBA00022692"/>
    </source>
</evidence>
<dbReference type="GO" id="GO:0055085">
    <property type="term" value="P:transmembrane transport"/>
    <property type="evidence" value="ECO:0007669"/>
    <property type="project" value="InterPro"/>
</dbReference>
<dbReference type="PROSITE" id="PS50928">
    <property type="entry name" value="ABC_TM1"/>
    <property type="match status" value="1"/>
</dbReference>
<comment type="similarity">
    <text evidence="7">Belongs to the binding-protein-dependent transport system permease family.</text>
</comment>
<accession>A0A2K8UJF1</accession>
<name>A0A2K8UJF1_9GAMM</name>
<proteinExistence type="inferred from homology"/>
<feature type="transmembrane region" description="Helical" evidence="7">
    <location>
        <begin position="94"/>
        <end position="114"/>
    </location>
</feature>
<keyword evidence="3" id="KW-1003">Cell membrane</keyword>
<comment type="subcellular location">
    <subcellularLocation>
        <location evidence="1 7">Cell membrane</location>
        <topology evidence="1 7">Multi-pass membrane protein</topology>
    </subcellularLocation>
</comment>
<keyword evidence="2 7" id="KW-0813">Transport</keyword>
<keyword evidence="10" id="KW-1185">Reference proteome</keyword>
<evidence type="ECO:0000313" key="9">
    <source>
        <dbReference type="EMBL" id="AUB85668.1"/>
    </source>
</evidence>
<keyword evidence="6 7" id="KW-0472">Membrane</keyword>
<evidence type="ECO:0000313" key="10">
    <source>
        <dbReference type="Proteomes" id="UP000232638"/>
    </source>
</evidence>
<dbReference type="AlphaFoldDB" id="A0A2K8UJF1"/>
<dbReference type="PANTHER" id="PTHR30151">
    <property type="entry name" value="ALKANE SULFONATE ABC TRANSPORTER-RELATED, MEMBRANE SUBUNIT"/>
    <property type="match status" value="1"/>
</dbReference>
<evidence type="ECO:0000256" key="7">
    <source>
        <dbReference type="RuleBase" id="RU363032"/>
    </source>
</evidence>
<keyword evidence="9" id="KW-0614">Plasmid</keyword>
<evidence type="ECO:0000256" key="1">
    <source>
        <dbReference type="ARBA" id="ARBA00004651"/>
    </source>
</evidence>
<protein>
    <submittedName>
        <fullName evidence="9">ABC transporter permease</fullName>
    </submittedName>
</protein>
<reference evidence="9 10" key="1">
    <citation type="submission" date="2017-03" db="EMBL/GenBank/DDBJ databases">
        <title>Complete genome sequence of Candidatus 'Thiodictyon syntrophicum' sp. nov. strain Cad16T, a photolithoautotroph purple sulfur bacterium isolated from an alpine meromictic lake.</title>
        <authorList>
            <person name="Luedin S.M."/>
            <person name="Pothier J.F."/>
            <person name="Danza F."/>
            <person name="Storelli N."/>
            <person name="Wittwer M."/>
            <person name="Tonolla M."/>
        </authorList>
    </citation>
    <scope>NUCLEOTIDE SEQUENCE [LARGE SCALE GENOMIC DNA]</scope>
    <source>
        <strain evidence="9 10">Cad16T</strain>
        <plasmid evidence="10">Plasmid pts485</plasmid>
    </source>
</reference>
<keyword evidence="4 7" id="KW-0812">Transmembrane</keyword>
<geneLocation type="plasmid" evidence="10">
    <name>pts485</name>
</geneLocation>
<dbReference type="InterPro" id="IPR035906">
    <property type="entry name" value="MetI-like_sf"/>
</dbReference>
<dbReference type="OrthoDB" id="5298727at2"/>
<dbReference type="PANTHER" id="PTHR30151:SF38">
    <property type="entry name" value="ALIPHATIC SULFONATES TRANSPORT PERMEASE PROTEIN SSUC-RELATED"/>
    <property type="match status" value="1"/>
</dbReference>
<dbReference type="RefSeq" id="WP_100923274.1">
    <property type="nucleotide sequence ID" value="NZ_CP020372.1"/>
</dbReference>
<dbReference type="Proteomes" id="UP000232638">
    <property type="component" value="Plasmid pTs485"/>
</dbReference>
<evidence type="ECO:0000256" key="3">
    <source>
        <dbReference type="ARBA" id="ARBA00022475"/>
    </source>
</evidence>
<feature type="domain" description="ABC transmembrane type-1" evidence="8">
    <location>
        <begin position="56"/>
        <end position="238"/>
    </location>
</feature>
<dbReference type="Gene3D" id="1.10.3720.10">
    <property type="entry name" value="MetI-like"/>
    <property type="match status" value="1"/>
</dbReference>
<feature type="transmembrane region" description="Helical" evidence="7">
    <location>
        <begin position="208"/>
        <end position="232"/>
    </location>
</feature>
<evidence type="ECO:0000256" key="5">
    <source>
        <dbReference type="ARBA" id="ARBA00022989"/>
    </source>
</evidence>
<dbReference type="EMBL" id="CP020372">
    <property type="protein sequence ID" value="AUB85668.1"/>
    <property type="molecule type" value="Genomic_DNA"/>
</dbReference>
<sequence length="249" mass="27775">MTRAAPRLLRLGSALSLVLLWQVAAWWWPSSLLPTPLAVLDLAVHDALHGPLLHDLGATLRRVALAFLIAMLAGSAIGILMGRRRTLDLLLDPWLMLFLNLPALVVIILAYVWFGLAESTAVLAIAVNKVPQVVLTLREGARTLEPDYQELAQSFRLGWYKRLRYVTLPQLLPYVALAARSGLSLIWKLVLVAELLGRNDGIGFALHLFFQLFNVTGILAYSLAFILVMLAIEYGLLQPLERAANRWRR</sequence>
<dbReference type="SUPFAM" id="SSF161098">
    <property type="entry name" value="MetI-like"/>
    <property type="match status" value="1"/>
</dbReference>
<dbReference type="CDD" id="cd06261">
    <property type="entry name" value="TM_PBP2"/>
    <property type="match status" value="1"/>
</dbReference>
<dbReference type="KEGG" id="tsy:THSYN_32765"/>
<evidence type="ECO:0000259" key="8">
    <source>
        <dbReference type="PROSITE" id="PS50928"/>
    </source>
</evidence>
<gene>
    <name evidence="9" type="ORF">THSYN_32765</name>
</gene>
<dbReference type="Pfam" id="PF00528">
    <property type="entry name" value="BPD_transp_1"/>
    <property type="match status" value="1"/>
</dbReference>
<dbReference type="GO" id="GO:0005886">
    <property type="term" value="C:plasma membrane"/>
    <property type="evidence" value="ECO:0007669"/>
    <property type="project" value="UniProtKB-SubCell"/>
</dbReference>
<feature type="transmembrane region" description="Helical" evidence="7">
    <location>
        <begin position="63"/>
        <end position="82"/>
    </location>
</feature>
<keyword evidence="5 7" id="KW-1133">Transmembrane helix</keyword>
<evidence type="ECO:0000256" key="6">
    <source>
        <dbReference type="ARBA" id="ARBA00023136"/>
    </source>
</evidence>
<organism evidence="9 10">
    <name type="scientific">Candidatus Thiodictyon syntrophicum</name>
    <dbReference type="NCBI Taxonomy" id="1166950"/>
    <lineage>
        <taxon>Bacteria</taxon>
        <taxon>Pseudomonadati</taxon>
        <taxon>Pseudomonadota</taxon>
        <taxon>Gammaproteobacteria</taxon>
        <taxon>Chromatiales</taxon>
        <taxon>Chromatiaceae</taxon>
        <taxon>Thiodictyon</taxon>
    </lineage>
</organism>
<dbReference type="InterPro" id="IPR000515">
    <property type="entry name" value="MetI-like"/>
</dbReference>